<evidence type="ECO:0000313" key="3">
    <source>
        <dbReference type="Proteomes" id="UP000031307"/>
    </source>
</evidence>
<dbReference type="AlphaFoldDB" id="A0A0C1C5F0"/>
<dbReference type="RefSeq" id="WP_013924514.1">
    <property type="nucleotide sequence ID" value="NZ_JASBUT010000004.1"/>
</dbReference>
<organism evidence="2 3">
    <name type="scientific">Parachlamydia acanthamoebae</name>
    <dbReference type="NCBI Taxonomy" id="83552"/>
    <lineage>
        <taxon>Bacteria</taxon>
        <taxon>Pseudomonadati</taxon>
        <taxon>Chlamydiota</taxon>
        <taxon>Chlamydiia</taxon>
        <taxon>Parachlamydiales</taxon>
        <taxon>Parachlamydiaceae</taxon>
        <taxon>Parachlamydia</taxon>
    </lineage>
</organism>
<dbReference type="GO" id="GO:0016747">
    <property type="term" value="F:acyltransferase activity, transferring groups other than amino-acyl groups"/>
    <property type="evidence" value="ECO:0007669"/>
    <property type="project" value="InterPro"/>
</dbReference>
<proteinExistence type="predicted"/>
<dbReference type="Proteomes" id="UP000031307">
    <property type="component" value="Unassembled WGS sequence"/>
</dbReference>
<dbReference type="PATRIC" id="fig|83552.4.peg.151"/>
<comment type="caution">
    <text evidence="2">The sequence shown here is derived from an EMBL/GenBank/DDBJ whole genome shotgun (WGS) entry which is preliminary data.</text>
</comment>
<feature type="domain" description="N-acetyltransferase" evidence="1">
    <location>
        <begin position="140"/>
        <end position="184"/>
    </location>
</feature>
<dbReference type="EMBL" id="JSAM01000011">
    <property type="protein sequence ID" value="KIA78626.1"/>
    <property type="molecule type" value="Genomic_DNA"/>
</dbReference>
<sequence>MNGIESASTRFDIKILENGEVELTKLLSHIAEQQKKVQECLGSIHLADPGLSQESNKKIFGIFSASLMELLKINTVVSDFQKGMATKHKIVVAYDVSNQLPQAMGLVLLNREDFKGKKGIELYSLITSIWNLNYPQNSNHPHRVKGAGSSIVEFCKKLGAEHQAEYLYLMGAPGALSFYERLGFKRDPEFAKNGSKEDLFAIKRTPMFCDLESK</sequence>
<protein>
    <recommendedName>
        <fullName evidence="1">N-acetyltransferase domain-containing protein</fullName>
    </recommendedName>
</protein>
<name>A0A0C1C5F0_9BACT</name>
<accession>A0A0C1C5F0</accession>
<evidence type="ECO:0000259" key="1">
    <source>
        <dbReference type="Pfam" id="PF00583"/>
    </source>
</evidence>
<dbReference type="SUPFAM" id="SSF55729">
    <property type="entry name" value="Acyl-CoA N-acyltransferases (Nat)"/>
    <property type="match status" value="1"/>
</dbReference>
<gene>
    <name evidence="2" type="ORF">DB43_DQ00080</name>
</gene>
<dbReference type="InterPro" id="IPR016181">
    <property type="entry name" value="Acyl_CoA_acyltransferase"/>
</dbReference>
<dbReference type="Gene3D" id="3.40.630.30">
    <property type="match status" value="1"/>
</dbReference>
<evidence type="ECO:0000313" key="2">
    <source>
        <dbReference type="EMBL" id="KIA78626.1"/>
    </source>
</evidence>
<dbReference type="InterPro" id="IPR000182">
    <property type="entry name" value="GNAT_dom"/>
</dbReference>
<dbReference type="Pfam" id="PF00583">
    <property type="entry name" value="Acetyltransf_1"/>
    <property type="match status" value="1"/>
</dbReference>
<reference evidence="2 3" key="1">
    <citation type="journal article" date="2014" name="Mol. Biol. Evol.">
        <title>Massive expansion of Ubiquitination-related gene families within the Chlamydiae.</title>
        <authorList>
            <person name="Domman D."/>
            <person name="Collingro A."/>
            <person name="Lagkouvardos I."/>
            <person name="Gehre L."/>
            <person name="Weinmaier T."/>
            <person name="Rattei T."/>
            <person name="Subtil A."/>
            <person name="Horn M."/>
        </authorList>
    </citation>
    <scope>NUCLEOTIDE SEQUENCE [LARGE SCALE GENOMIC DNA]</scope>
    <source>
        <strain evidence="2 3">OEW1</strain>
    </source>
</reference>